<reference evidence="8 9" key="1">
    <citation type="submission" date="2016-08" db="EMBL/GenBank/DDBJ databases">
        <authorList>
            <person name="Seilhamer J.J."/>
        </authorList>
    </citation>
    <scope>NUCLEOTIDE SEQUENCE [LARGE SCALE GENOMIC DNA]</scope>
    <source>
        <strain evidence="8 9">PH27A</strain>
    </source>
</reference>
<comment type="caution">
    <text evidence="8">The sequence shown here is derived from an EMBL/GenBank/DDBJ whole genome shotgun (WGS) entry which is preliminary data.</text>
</comment>
<dbReference type="CDD" id="cd06225">
    <property type="entry name" value="HAMP"/>
    <property type="match status" value="1"/>
</dbReference>
<dbReference type="PROSITE" id="PS50111">
    <property type="entry name" value="CHEMOTAXIS_TRANSDUC_2"/>
    <property type="match status" value="1"/>
</dbReference>
<sequence>MRLNLSMKQSLYLILGLVIAGMALLSASGLHSLNQQAETSAKADALSHSAIRVLKLQNELMNVQKHIDKATPSELARLHQTLGDLPKTYQETLAPLVTQLGSESNQQVKTLNQLGTQYFQGMNTQLEQRTQLGLDYQSGKLGELESAAKKFVDEAGFLKTIANDFNTVRSKEKAFLLSPSKELQAQWIKSIQDLVDRLVMTGFDDQFLSLLESYRTVAKQVIDLKNKDTSTTDSLKQQEAVVMSKLSQLADEVSGTQLEKARQEADQAASQQKMVAIIIGVVVSIVAALIVVFLARMLTARAHELLTGLEQVAAGDLRNHLDEHSSQDEFSRLARGINRMIDSLSTLVGTLQSNNKILQDTSQQLEQHAEALQDDGQVLSQRSDALVSATEQISAAAQEIATTTEAVDRDSGDSHAAAEEGARVITQALQAMESIGTIVDDVSQHVDLLGKRSEEINGVMDLISEIAGQTNLLALNAAIEAARVGEHGRGFAVVADEVRSLAEQTVKAAEDINERIAAIQQDTQSVISGVRQAQERVNDGRGLGDQALGAIKGIESSSENTSGRIAEVRQAMQEVAETTSDMAVQSDGVAELIQRNTQHSQSLAAATIQLQQQAKEMAEGVSRFRL</sequence>
<dbReference type="GO" id="GO:0007165">
    <property type="term" value="P:signal transduction"/>
    <property type="evidence" value="ECO:0007669"/>
    <property type="project" value="UniProtKB-KW"/>
</dbReference>
<dbReference type="OrthoDB" id="6092731at2"/>
<evidence type="ECO:0000256" key="4">
    <source>
        <dbReference type="PROSITE-ProRule" id="PRU00284"/>
    </source>
</evidence>
<dbReference type="GO" id="GO:0016020">
    <property type="term" value="C:membrane"/>
    <property type="evidence" value="ECO:0007669"/>
    <property type="project" value="UniProtKB-SubCell"/>
</dbReference>
<dbReference type="InterPro" id="IPR003660">
    <property type="entry name" value="HAMP_dom"/>
</dbReference>
<feature type="domain" description="Methyl-accepting transducer" evidence="6">
    <location>
        <begin position="354"/>
        <end position="590"/>
    </location>
</feature>
<evidence type="ECO:0000313" key="9">
    <source>
        <dbReference type="Proteomes" id="UP000094291"/>
    </source>
</evidence>
<proteinExistence type="inferred from homology"/>
<dbReference type="SMART" id="SM00304">
    <property type="entry name" value="HAMP"/>
    <property type="match status" value="1"/>
</dbReference>
<gene>
    <name evidence="8" type="ORF">BFW38_12935</name>
</gene>
<comment type="similarity">
    <text evidence="3">Belongs to the methyl-accepting chemotaxis (MCP) protein family.</text>
</comment>
<comment type="subcellular location">
    <subcellularLocation>
        <location evidence="1">Membrane</location>
    </subcellularLocation>
</comment>
<dbReference type="SMART" id="SM00283">
    <property type="entry name" value="MA"/>
    <property type="match status" value="1"/>
</dbReference>
<dbReference type="GO" id="GO:0006935">
    <property type="term" value="P:chemotaxis"/>
    <property type="evidence" value="ECO:0007669"/>
    <property type="project" value="UniProtKB-ARBA"/>
</dbReference>
<evidence type="ECO:0000256" key="1">
    <source>
        <dbReference type="ARBA" id="ARBA00004370"/>
    </source>
</evidence>
<dbReference type="Pfam" id="PF00015">
    <property type="entry name" value="MCPsignal"/>
    <property type="match status" value="1"/>
</dbReference>
<feature type="transmembrane region" description="Helical" evidence="5">
    <location>
        <begin position="274"/>
        <end position="295"/>
    </location>
</feature>
<dbReference type="Proteomes" id="UP000094291">
    <property type="component" value="Unassembled WGS sequence"/>
</dbReference>
<organism evidence="8 9">
    <name type="scientific">Terasakiispira papahanaumokuakeensis</name>
    <dbReference type="NCBI Taxonomy" id="197479"/>
    <lineage>
        <taxon>Bacteria</taxon>
        <taxon>Pseudomonadati</taxon>
        <taxon>Pseudomonadota</taxon>
        <taxon>Gammaproteobacteria</taxon>
        <taxon>Oceanospirillales</taxon>
        <taxon>Terasakiispira</taxon>
    </lineage>
</organism>
<keyword evidence="9" id="KW-1185">Reference proteome</keyword>
<evidence type="ECO:0000256" key="3">
    <source>
        <dbReference type="ARBA" id="ARBA00029447"/>
    </source>
</evidence>
<dbReference type="PANTHER" id="PTHR32089">
    <property type="entry name" value="METHYL-ACCEPTING CHEMOTAXIS PROTEIN MCPB"/>
    <property type="match status" value="1"/>
</dbReference>
<dbReference type="CDD" id="cd11386">
    <property type="entry name" value="MCP_signal"/>
    <property type="match status" value="1"/>
</dbReference>
<keyword evidence="5" id="KW-0472">Membrane</keyword>
<dbReference type="STRING" id="197479.BFW38_12935"/>
<name>A0A1E2VBI6_9GAMM</name>
<dbReference type="PROSITE" id="PS50885">
    <property type="entry name" value="HAMP"/>
    <property type="match status" value="1"/>
</dbReference>
<protein>
    <recommendedName>
        <fullName evidence="10">Chemotaxis protein</fullName>
    </recommendedName>
</protein>
<evidence type="ECO:0000313" key="8">
    <source>
        <dbReference type="EMBL" id="ODC04303.1"/>
    </source>
</evidence>
<keyword evidence="5" id="KW-0812">Transmembrane</keyword>
<evidence type="ECO:0000256" key="5">
    <source>
        <dbReference type="SAM" id="Phobius"/>
    </source>
</evidence>
<dbReference type="PANTHER" id="PTHR32089:SF112">
    <property type="entry name" value="LYSOZYME-LIKE PROTEIN-RELATED"/>
    <property type="match status" value="1"/>
</dbReference>
<dbReference type="EMBL" id="MDTQ01000001">
    <property type="protein sequence ID" value="ODC04303.1"/>
    <property type="molecule type" value="Genomic_DNA"/>
</dbReference>
<evidence type="ECO:0000259" key="6">
    <source>
        <dbReference type="PROSITE" id="PS50111"/>
    </source>
</evidence>
<dbReference type="Pfam" id="PF00672">
    <property type="entry name" value="HAMP"/>
    <property type="match status" value="1"/>
</dbReference>
<dbReference type="InterPro" id="IPR004089">
    <property type="entry name" value="MCPsignal_dom"/>
</dbReference>
<feature type="domain" description="HAMP" evidence="7">
    <location>
        <begin position="296"/>
        <end position="349"/>
    </location>
</feature>
<dbReference type="SUPFAM" id="SSF58104">
    <property type="entry name" value="Methyl-accepting chemotaxis protein (MCP) signaling domain"/>
    <property type="match status" value="1"/>
</dbReference>
<evidence type="ECO:0008006" key="10">
    <source>
        <dbReference type="Google" id="ProtNLM"/>
    </source>
</evidence>
<dbReference type="Gene3D" id="1.10.287.950">
    <property type="entry name" value="Methyl-accepting chemotaxis protein"/>
    <property type="match status" value="1"/>
</dbReference>
<dbReference type="RefSeq" id="WP_068999285.1">
    <property type="nucleotide sequence ID" value="NZ_MDTQ01000001.1"/>
</dbReference>
<evidence type="ECO:0000256" key="2">
    <source>
        <dbReference type="ARBA" id="ARBA00023224"/>
    </source>
</evidence>
<dbReference type="Gene3D" id="6.10.340.10">
    <property type="match status" value="1"/>
</dbReference>
<keyword evidence="5" id="KW-1133">Transmembrane helix</keyword>
<dbReference type="SUPFAM" id="SSF58113">
    <property type="entry name" value="Apolipoprotein A-I"/>
    <property type="match status" value="1"/>
</dbReference>
<evidence type="ECO:0000259" key="7">
    <source>
        <dbReference type="PROSITE" id="PS50885"/>
    </source>
</evidence>
<dbReference type="AlphaFoldDB" id="A0A1E2VBI6"/>
<accession>A0A1E2VBI6</accession>
<keyword evidence="2 4" id="KW-0807">Transducer</keyword>